<sequence length="262" mass="30878">MNQDFSNFLTIGELAKLSAVHIKALRYYESIGILTPTAINSENGYRYYSYPHITYVKVIKICANYGLPLKNFTQYILEDNKINMLAILNAASKEIKKQEKQLKVHQQYLQKMEQQVKLSQRLDSSVQYHIETLKETFLLTPFQGEMLSQAYFKSVHQILSQLEKFHLSYENRVGCYYLYTHDKFEQYLAIKVEKPKKPAASLKFLELNYQHLHAEHVNKAHIDAWIIENHKKEKHTEFLALETFENPMDLTNPHLELRYVLS</sequence>
<dbReference type="AlphaFoldDB" id="A0A7X2D073"/>
<dbReference type="GO" id="GO:0003700">
    <property type="term" value="F:DNA-binding transcription factor activity"/>
    <property type="evidence" value="ECO:0007669"/>
    <property type="project" value="InterPro"/>
</dbReference>
<dbReference type="InterPro" id="IPR047057">
    <property type="entry name" value="MerR_fam"/>
</dbReference>
<protein>
    <submittedName>
        <fullName evidence="7">MerR family DNA-binding transcriptional regulator</fullName>
    </submittedName>
</protein>
<dbReference type="Pfam" id="PF00376">
    <property type="entry name" value="MerR"/>
    <property type="match status" value="1"/>
</dbReference>
<dbReference type="OrthoDB" id="9773308at2"/>
<keyword evidence="5" id="KW-0175">Coiled coil</keyword>
<dbReference type="RefSeq" id="WP_153495769.1">
    <property type="nucleotide sequence ID" value="NZ_CAXYUY010000004.1"/>
</dbReference>
<dbReference type="EMBL" id="WITJ01000004">
    <property type="protein sequence ID" value="MQW39096.1"/>
    <property type="molecule type" value="Genomic_DNA"/>
</dbReference>
<dbReference type="Gene3D" id="1.10.1660.10">
    <property type="match status" value="1"/>
</dbReference>
<reference evidence="7 8" key="1">
    <citation type="submission" date="2019-10" db="EMBL/GenBank/DDBJ databases">
        <authorList>
            <person name="Dong K."/>
        </authorList>
    </citation>
    <scope>NUCLEOTIDE SEQUENCE [LARGE SCALE GENOMIC DNA]</scope>
    <source>
        <strain evidence="7 8">DSM 28960</strain>
    </source>
</reference>
<comment type="caution">
    <text evidence="7">The sequence shown here is derived from an EMBL/GenBank/DDBJ whole genome shotgun (WGS) entry which is preliminary data.</text>
</comment>
<evidence type="ECO:0000256" key="4">
    <source>
        <dbReference type="ARBA" id="ARBA00023163"/>
    </source>
</evidence>
<evidence type="ECO:0000256" key="5">
    <source>
        <dbReference type="SAM" id="Coils"/>
    </source>
</evidence>
<dbReference type="PANTHER" id="PTHR30204:SF69">
    <property type="entry name" value="MERR-FAMILY TRANSCRIPTIONAL REGULATOR"/>
    <property type="match status" value="1"/>
</dbReference>
<dbReference type="InterPro" id="IPR000551">
    <property type="entry name" value="MerR-type_HTH_dom"/>
</dbReference>
<organism evidence="7 8">
    <name type="scientific">Lactococcus hircilactis</name>
    <dbReference type="NCBI Taxonomy" id="1494462"/>
    <lineage>
        <taxon>Bacteria</taxon>
        <taxon>Bacillati</taxon>
        <taxon>Bacillota</taxon>
        <taxon>Bacilli</taxon>
        <taxon>Lactobacillales</taxon>
        <taxon>Streptococcaceae</taxon>
        <taxon>Lactococcus</taxon>
    </lineage>
</organism>
<keyword evidence="3 7" id="KW-0238">DNA-binding</keyword>
<feature type="domain" description="HTH merR-type" evidence="6">
    <location>
        <begin position="8"/>
        <end position="70"/>
    </location>
</feature>
<dbReference type="PROSITE" id="PS50937">
    <property type="entry name" value="HTH_MERR_2"/>
    <property type="match status" value="1"/>
</dbReference>
<dbReference type="SMART" id="SM00422">
    <property type="entry name" value="HTH_MERR"/>
    <property type="match status" value="1"/>
</dbReference>
<evidence type="ECO:0000259" key="6">
    <source>
        <dbReference type="PROSITE" id="PS50937"/>
    </source>
</evidence>
<dbReference type="InterPro" id="IPR009061">
    <property type="entry name" value="DNA-bd_dom_put_sf"/>
</dbReference>
<keyword evidence="1" id="KW-0678">Repressor</keyword>
<keyword evidence="2" id="KW-0805">Transcription regulation</keyword>
<gene>
    <name evidence="7" type="ORF">GHI93_03900</name>
</gene>
<evidence type="ECO:0000256" key="1">
    <source>
        <dbReference type="ARBA" id="ARBA00022491"/>
    </source>
</evidence>
<dbReference type="Proteomes" id="UP000439550">
    <property type="component" value="Unassembled WGS sequence"/>
</dbReference>
<evidence type="ECO:0000256" key="2">
    <source>
        <dbReference type="ARBA" id="ARBA00023015"/>
    </source>
</evidence>
<evidence type="ECO:0000313" key="8">
    <source>
        <dbReference type="Proteomes" id="UP000439550"/>
    </source>
</evidence>
<proteinExistence type="predicted"/>
<keyword evidence="8" id="KW-1185">Reference proteome</keyword>
<accession>A0A7X2D073</accession>
<evidence type="ECO:0000313" key="7">
    <source>
        <dbReference type="EMBL" id="MQW39096.1"/>
    </source>
</evidence>
<evidence type="ECO:0000256" key="3">
    <source>
        <dbReference type="ARBA" id="ARBA00023125"/>
    </source>
</evidence>
<feature type="coiled-coil region" evidence="5">
    <location>
        <begin position="88"/>
        <end position="115"/>
    </location>
</feature>
<dbReference type="PANTHER" id="PTHR30204">
    <property type="entry name" value="REDOX-CYCLING DRUG-SENSING TRANSCRIPTIONAL ACTIVATOR SOXR"/>
    <property type="match status" value="1"/>
</dbReference>
<dbReference type="SUPFAM" id="SSF46955">
    <property type="entry name" value="Putative DNA-binding domain"/>
    <property type="match status" value="1"/>
</dbReference>
<dbReference type="GO" id="GO:0003677">
    <property type="term" value="F:DNA binding"/>
    <property type="evidence" value="ECO:0007669"/>
    <property type="project" value="UniProtKB-KW"/>
</dbReference>
<keyword evidence="4" id="KW-0804">Transcription</keyword>
<name>A0A7X2D073_9LACT</name>